<evidence type="ECO:0000256" key="3">
    <source>
        <dbReference type="ARBA" id="ARBA00004868"/>
    </source>
</evidence>
<name>A0A1I7FBC5_9FLAO</name>
<evidence type="ECO:0000256" key="9">
    <source>
        <dbReference type="ARBA" id="ARBA00022842"/>
    </source>
</evidence>
<keyword evidence="9 11" id="KW-0460">Magnesium</keyword>
<keyword evidence="13" id="KW-1185">Reference proteome</keyword>
<keyword evidence="5 11" id="KW-0479">Metal-binding</keyword>
<evidence type="ECO:0000313" key="12">
    <source>
        <dbReference type="EMBL" id="SFU33500.1"/>
    </source>
</evidence>
<dbReference type="GO" id="GO:0009229">
    <property type="term" value="P:thiamine diphosphate biosynthetic process"/>
    <property type="evidence" value="ECO:0007669"/>
    <property type="project" value="UniProtKB-UniRule"/>
</dbReference>
<keyword evidence="8 11" id="KW-0067">ATP-binding</keyword>
<dbReference type="PIRSF" id="PIRSF000513">
    <property type="entry name" value="Thz_kinase"/>
    <property type="match status" value="1"/>
</dbReference>
<dbReference type="Proteomes" id="UP000199138">
    <property type="component" value="Unassembled WGS sequence"/>
</dbReference>
<evidence type="ECO:0000256" key="11">
    <source>
        <dbReference type="HAMAP-Rule" id="MF_00228"/>
    </source>
</evidence>
<dbReference type="GO" id="GO:0000287">
    <property type="term" value="F:magnesium ion binding"/>
    <property type="evidence" value="ECO:0007669"/>
    <property type="project" value="UniProtKB-UniRule"/>
</dbReference>
<evidence type="ECO:0000256" key="2">
    <source>
        <dbReference type="ARBA" id="ARBA00001946"/>
    </source>
</evidence>
<dbReference type="InterPro" id="IPR029056">
    <property type="entry name" value="Ribokinase-like"/>
</dbReference>
<evidence type="ECO:0000256" key="8">
    <source>
        <dbReference type="ARBA" id="ARBA00022840"/>
    </source>
</evidence>
<protein>
    <recommendedName>
        <fullName evidence="11">Hydroxyethylthiazole kinase</fullName>
        <ecNumber evidence="11">2.7.1.50</ecNumber>
    </recommendedName>
    <alternativeName>
        <fullName evidence="11">4-methyl-5-beta-hydroxyethylthiazole kinase</fullName>
        <shortName evidence="11">TH kinase</shortName>
        <shortName evidence="11">Thz kinase</shortName>
    </alternativeName>
</protein>
<dbReference type="SUPFAM" id="SSF53613">
    <property type="entry name" value="Ribokinase-like"/>
    <property type="match status" value="1"/>
</dbReference>
<comment type="catalytic activity">
    <reaction evidence="1 11">
        <text>5-(2-hydroxyethyl)-4-methylthiazole + ATP = 4-methyl-5-(2-phosphooxyethyl)-thiazole + ADP + H(+)</text>
        <dbReference type="Rhea" id="RHEA:24212"/>
        <dbReference type="ChEBI" id="CHEBI:15378"/>
        <dbReference type="ChEBI" id="CHEBI:17957"/>
        <dbReference type="ChEBI" id="CHEBI:30616"/>
        <dbReference type="ChEBI" id="CHEBI:58296"/>
        <dbReference type="ChEBI" id="CHEBI:456216"/>
        <dbReference type="EC" id="2.7.1.50"/>
    </reaction>
</comment>
<dbReference type="GO" id="GO:0004417">
    <property type="term" value="F:hydroxyethylthiazole kinase activity"/>
    <property type="evidence" value="ECO:0007669"/>
    <property type="project" value="UniProtKB-UniRule"/>
</dbReference>
<dbReference type="NCBIfam" id="TIGR00694">
    <property type="entry name" value="thiM"/>
    <property type="match status" value="1"/>
</dbReference>
<dbReference type="RefSeq" id="WP_093023217.1">
    <property type="nucleotide sequence ID" value="NZ_FPBK01000001.1"/>
</dbReference>
<gene>
    <name evidence="11" type="primary">thiM</name>
    <name evidence="12" type="ORF">SAMN05216480_101819</name>
</gene>
<reference evidence="12 13" key="1">
    <citation type="submission" date="2016-10" db="EMBL/GenBank/DDBJ databases">
        <authorList>
            <person name="de Groot N.N."/>
        </authorList>
    </citation>
    <scope>NUCLEOTIDE SEQUENCE [LARGE SCALE GENOMIC DNA]</scope>
    <source>
        <strain evidence="12 13">CGMCC 1.12333</strain>
    </source>
</reference>
<proteinExistence type="inferred from homology"/>
<evidence type="ECO:0000256" key="5">
    <source>
        <dbReference type="ARBA" id="ARBA00022723"/>
    </source>
</evidence>
<accession>A0A1I7FBC5</accession>
<evidence type="ECO:0000313" key="13">
    <source>
        <dbReference type="Proteomes" id="UP000199138"/>
    </source>
</evidence>
<dbReference type="NCBIfam" id="NF006830">
    <property type="entry name" value="PRK09355.1"/>
    <property type="match status" value="1"/>
</dbReference>
<dbReference type="HAMAP" id="MF_00228">
    <property type="entry name" value="Thz_kinase"/>
    <property type="match status" value="1"/>
</dbReference>
<evidence type="ECO:0000256" key="1">
    <source>
        <dbReference type="ARBA" id="ARBA00001771"/>
    </source>
</evidence>
<dbReference type="EC" id="2.7.1.50" evidence="11"/>
<keyword evidence="7 11" id="KW-0418">Kinase</keyword>
<dbReference type="GO" id="GO:0009228">
    <property type="term" value="P:thiamine biosynthetic process"/>
    <property type="evidence" value="ECO:0007669"/>
    <property type="project" value="UniProtKB-KW"/>
</dbReference>
<feature type="binding site" evidence="11">
    <location>
        <position position="47"/>
    </location>
    <ligand>
        <name>substrate</name>
    </ligand>
</feature>
<evidence type="ECO:0000256" key="4">
    <source>
        <dbReference type="ARBA" id="ARBA00022679"/>
    </source>
</evidence>
<comment type="function">
    <text evidence="11">Catalyzes the phosphorylation of the hydroxyl group of 4-methyl-5-beta-hydroxyethylthiazole (THZ).</text>
</comment>
<comment type="similarity">
    <text evidence="11">Belongs to the Thz kinase family.</text>
</comment>
<dbReference type="Gene3D" id="3.40.1190.20">
    <property type="match status" value="1"/>
</dbReference>
<dbReference type="AlphaFoldDB" id="A0A1I7FBC5"/>
<dbReference type="Pfam" id="PF02110">
    <property type="entry name" value="HK"/>
    <property type="match status" value="1"/>
</dbReference>
<sequence>MNFNETTICDHLVQLKNTAPLVHNITNFVVMNNTANALLSIGASPVMAHAVEEMKDMVVIASALVINIGTLNPEWIEGMLTAGKAATEKGIPIVLDPVGAGATPYRTTTCWKIIKECKPTIIRGNASEIMALLNANVKTKGVDSAAASEDAVTAAQQLAKETNTIVVISGETDYITNGTETLQIKNGHPLMPKVTGLGCTASAICGAFAASTENTLEACASAMAVMGIAGEIAAEKAQGPGTLQLHFLDALYNLDANAIQKHFKA</sequence>
<keyword evidence="10 11" id="KW-0784">Thiamine biosynthesis</keyword>
<comment type="cofactor">
    <cofactor evidence="2 11">
        <name>Mg(2+)</name>
        <dbReference type="ChEBI" id="CHEBI:18420"/>
    </cofactor>
</comment>
<dbReference type="PRINTS" id="PR01099">
    <property type="entry name" value="HYETHTZKNASE"/>
</dbReference>
<dbReference type="OrthoDB" id="9778146at2"/>
<keyword evidence="4 11" id="KW-0808">Transferase</keyword>
<dbReference type="CDD" id="cd01170">
    <property type="entry name" value="THZ_kinase"/>
    <property type="match status" value="1"/>
</dbReference>
<keyword evidence="6 11" id="KW-0547">Nucleotide-binding</keyword>
<dbReference type="EMBL" id="FPBK01000001">
    <property type="protein sequence ID" value="SFU33500.1"/>
    <property type="molecule type" value="Genomic_DNA"/>
</dbReference>
<feature type="binding site" evidence="11">
    <location>
        <position position="196"/>
    </location>
    <ligand>
        <name>substrate</name>
    </ligand>
</feature>
<comment type="pathway">
    <text evidence="3 11">Cofactor biosynthesis; thiamine diphosphate biosynthesis; 4-methyl-5-(2-phosphoethyl)-thiazole from 5-(2-hydroxyethyl)-4-methylthiazole: step 1/1.</text>
</comment>
<organism evidence="12 13">
    <name type="scientific">Pustulibacterium marinum</name>
    <dbReference type="NCBI Taxonomy" id="1224947"/>
    <lineage>
        <taxon>Bacteria</taxon>
        <taxon>Pseudomonadati</taxon>
        <taxon>Bacteroidota</taxon>
        <taxon>Flavobacteriia</taxon>
        <taxon>Flavobacteriales</taxon>
        <taxon>Flavobacteriaceae</taxon>
        <taxon>Pustulibacterium</taxon>
    </lineage>
</organism>
<dbReference type="InterPro" id="IPR000417">
    <property type="entry name" value="Hyethyz_kinase"/>
</dbReference>
<dbReference type="STRING" id="1224947.SAMN05216480_101819"/>
<evidence type="ECO:0000256" key="6">
    <source>
        <dbReference type="ARBA" id="ARBA00022741"/>
    </source>
</evidence>
<dbReference type="UniPathway" id="UPA00060">
    <property type="reaction ID" value="UER00139"/>
</dbReference>
<dbReference type="GO" id="GO:0005524">
    <property type="term" value="F:ATP binding"/>
    <property type="evidence" value="ECO:0007669"/>
    <property type="project" value="UniProtKB-UniRule"/>
</dbReference>
<evidence type="ECO:0000256" key="7">
    <source>
        <dbReference type="ARBA" id="ARBA00022777"/>
    </source>
</evidence>
<evidence type="ECO:0000256" key="10">
    <source>
        <dbReference type="ARBA" id="ARBA00022977"/>
    </source>
</evidence>
<feature type="binding site" evidence="11">
    <location>
        <position position="123"/>
    </location>
    <ligand>
        <name>ATP</name>
        <dbReference type="ChEBI" id="CHEBI:30616"/>
    </ligand>
</feature>
<feature type="binding site" evidence="11">
    <location>
        <position position="169"/>
    </location>
    <ligand>
        <name>ATP</name>
        <dbReference type="ChEBI" id="CHEBI:30616"/>
    </ligand>
</feature>